<keyword evidence="4" id="KW-1185">Reference proteome</keyword>
<sequence>MPRYRKVLTQEEINKVLFEDTDESDLDLSDEEGELDTSNTFQAADSSTLLESDSDSEEDVEDYKDDNSEKTVEWQSNFIENQKISIPKFHHLSGPTGSSALQYLKLYMSDEICEHIRLNTNKYAEYCSKQRGYEDKSWYPIASIKEIWAFYTILFVMSIVKMPRIVDYWPKNVTLGNERIKSMLAKNRFLEIKHYFHISDRESELKKNENGFNFSQKVEPLQTYLLGKFMTHFKPTAEVSVDEALVKFKGRLGIIQYMPLKPAKRGIKIWMLCTPYLGYTLNFDMYCGKSDSTPRTKNGLGYDVVMHLAKGLESKNHTIYFDRFFSSVNLLLDLYKIGIFACGTVMSNRKNLPPGMKNLKLKEIHAISTFQCKDIPNLLCTTWLDKKQISIISTNAKNEICQAQSRKGAEKLLVQCPAVFAQYNRHMGGVDLADQRRKYFY</sequence>
<evidence type="ECO:0000259" key="2">
    <source>
        <dbReference type="Pfam" id="PF13843"/>
    </source>
</evidence>
<protein>
    <submittedName>
        <fullName evidence="3">PiggyBac transposable element-derived protein 4</fullName>
    </submittedName>
</protein>
<dbReference type="InterPro" id="IPR029526">
    <property type="entry name" value="PGBD"/>
</dbReference>
<dbReference type="Proteomes" id="UP000499080">
    <property type="component" value="Unassembled WGS sequence"/>
</dbReference>
<dbReference type="Pfam" id="PF13843">
    <property type="entry name" value="DDE_Tnp_1_7"/>
    <property type="match status" value="1"/>
</dbReference>
<comment type="caution">
    <text evidence="3">The sequence shown here is derived from an EMBL/GenBank/DDBJ whole genome shotgun (WGS) entry which is preliminary data.</text>
</comment>
<evidence type="ECO:0000313" key="3">
    <source>
        <dbReference type="EMBL" id="GBL99527.1"/>
    </source>
</evidence>
<dbReference type="PANTHER" id="PTHR46599:SF3">
    <property type="entry name" value="PIGGYBAC TRANSPOSABLE ELEMENT-DERIVED PROTEIN 4"/>
    <property type="match status" value="1"/>
</dbReference>
<feature type="domain" description="PiggyBac transposable element-derived protein" evidence="2">
    <location>
        <begin position="100"/>
        <end position="437"/>
    </location>
</feature>
<organism evidence="3 4">
    <name type="scientific">Araneus ventricosus</name>
    <name type="common">Orbweaver spider</name>
    <name type="synonym">Epeira ventricosa</name>
    <dbReference type="NCBI Taxonomy" id="182803"/>
    <lineage>
        <taxon>Eukaryota</taxon>
        <taxon>Metazoa</taxon>
        <taxon>Ecdysozoa</taxon>
        <taxon>Arthropoda</taxon>
        <taxon>Chelicerata</taxon>
        <taxon>Arachnida</taxon>
        <taxon>Araneae</taxon>
        <taxon>Araneomorphae</taxon>
        <taxon>Entelegynae</taxon>
        <taxon>Araneoidea</taxon>
        <taxon>Araneidae</taxon>
        <taxon>Araneus</taxon>
    </lineage>
</organism>
<feature type="compositionally biased region" description="Acidic residues" evidence="1">
    <location>
        <begin position="20"/>
        <end position="35"/>
    </location>
</feature>
<evidence type="ECO:0000313" key="4">
    <source>
        <dbReference type="Proteomes" id="UP000499080"/>
    </source>
</evidence>
<proteinExistence type="predicted"/>
<dbReference type="PANTHER" id="PTHR46599">
    <property type="entry name" value="PIGGYBAC TRANSPOSABLE ELEMENT-DERIVED PROTEIN 4"/>
    <property type="match status" value="1"/>
</dbReference>
<feature type="compositionally biased region" description="Acidic residues" evidence="1">
    <location>
        <begin position="52"/>
        <end position="64"/>
    </location>
</feature>
<dbReference type="OrthoDB" id="6433285at2759"/>
<dbReference type="EMBL" id="BGPR01000149">
    <property type="protein sequence ID" value="GBL99527.1"/>
    <property type="molecule type" value="Genomic_DNA"/>
</dbReference>
<gene>
    <name evidence="3" type="primary">PGBD4_380</name>
    <name evidence="3" type="ORF">AVEN_68803_1</name>
</gene>
<reference evidence="3 4" key="1">
    <citation type="journal article" date="2019" name="Sci. Rep.">
        <title>Orb-weaving spider Araneus ventricosus genome elucidates the spidroin gene catalogue.</title>
        <authorList>
            <person name="Kono N."/>
            <person name="Nakamura H."/>
            <person name="Ohtoshi R."/>
            <person name="Moran D.A.P."/>
            <person name="Shinohara A."/>
            <person name="Yoshida Y."/>
            <person name="Fujiwara M."/>
            <person name="Mori M."/>
            <person name="Tomita M."/>
            <person name="Arakawa K."/>
        </authorList>
    </citation>
    <scope>NUCLEOTIDE SEQUENCE [LARGE SCALE GENOMIC DNA]</scope>
</reference>
<accession>A0A4Y2C6Z5</accession>
<evidence type="ECO:0000256" key="1">
    <source>
        <dbReference type="SAM" id="MobiDB-lite"/>
    </source>
</evidence>
<name>A0A4Y2C6Z5_ARAVE</name>
<feature type="region of interest" description="Disordered" evidence="1">
    <location>
        <begin position="20"/>
        <end position="68"/>
    </location>
</feature>
<dbReference type="AlphaFoldDB" id="A0A4Y2C6Z5"/>